<gene>
    <name evidence="1" type="ORF">CV019_13730</name>
</gene>
<organism evidence="1 2">
    <name type="scientific">Staphylococcus haemolyticus</name>
    <dbReference type="NCBI Taxonomy" id="1283"/>
    <lineage>
        <taxon>Bacteria</taxon>
        <taxon>Bacillati</taxon>
        <taxon>Bacillota</taxon>
        <taxon>Bacilli</taxon>
        <taxon>Bacillales</taxon>
        <taxon>Staphylococcaceae</taxon>
        <taxon>Staphylococcus</taxon>
    </lineage>
</organism>
<evidence type="ECO:0000313" key="2">
    <source>
        <dbReference type="Proteomes" id="UP000238153"/>
    </source>
</evidence>
<reference evidence="1 2" key="1">
    <citation type="submission" date="2017-11" db="EMBL/GenBank/DDBJ databases">
        <authorList>
            <person name="Founou R.C."/>
            <person name="Founou L."/>
            <person name="Allam M."/>
            <person name="Ismail A."/>
            <person name="Essack S.Y."/>
        </authorList>
    </citation>
    <scope>NUCLEOTIDE SEQUENCE [LARGE SCALE GENOMIC DNA]</scope>
    <source>
        <strain evidence="1 2">G811N2B1</strain>
    </source>
</reference>
<protein>
    <submittedName>
        <fullName evidence="1">Short-chain dehydrogenase</fullName>
    </submittedName>
</protein>
<comment type="caution">
    <text evidence="1">The sequence shown here is derived from an EMBL/GenBank/DDBJ whole genome shotgun (WGS) entry which is preliminary data.</text>
</comment>
<feature type="non-terminal residue" evidence="1">
    <location>
        <position position="40"/>
    </location>
</feature>
<evidence type="ECO:0000313" key="1">
    <source>
        <dbReference type="EMBL" id="PPJ69517.1"/>
    </source>
</evidence>
<dbReference type="Proteomes" id="UP000238153">
    <property type="component" value="Unassembled WGS sequence"/>
</dbReference>
<name>A0A7Z1MZ53_STAHA</name>
<dbReference type="EMBL" id="PGWX01000541">
    <property type="protein sequence ID" value="PPJ69517.1"/>
    <property type="molecule type" value="Genomic_DNA"/>
</dbReference>
<accession>A0A7Z1MZ53</accession>
<dbReference type="AlphaFoldDB" id="A0A7Z1MZ53"/>
<sequence>MLTGGESTSSVRGRAIVTPAASFDFIGKTVLVTGGSRGLG</sequence>
<proteinExistence type="predicted"/>